<protein>
    <submittedName>
        <fullName evidence="1">Uncharacterized protein</fullName>
    </submittedName>
</protein>
<sequence>MCNLLRLTQRKELTVSLGNTVLSLVFGYSRHQTSRVVYIYQIVVFYFAIELDRCVLIL</sequence>
<accession>A0A0E9XVV7</accession>
<reference evidence="1" key="1">
    <citation type="submission" date="2014-11" db="EMBL/GenBank/DDBJ databases">
        <authorList>
            <person name="Amaro Gonzalez C."/>
        </authorList>
    </citation>
    <scope>NUCLEOTIDE SEQUENCE</scope>
</reference>
<dbReference type="AlphaFoldDB" id="A0A0E9XVV7"/>
<evidence type="ECO:0000313" key="1">
    <source>
        <dbReference type="EMBL" id="JAI06853.1"/>
    </source>
</evidence>
<reference evidence="1" key="2">
    <citation type="journal article" date="2015" name="Fish Shellfish Immunol.">
        <title>Early steps in the European eel (Anguilla anguilla)-Vibrio vulnificus interaction in the gills: Role of the RtxA13 toxin.</title>
        <authorList>
            <person name="Callol A."/>
            <person name="Pajuelo D."/>
            <person name="Ebbesson L."/>
            <person name="Teles M."/>
            <person name="MacKenzie S."/>
            <person name="Amaro C."/>
        </authorList>
    </citation>
    <scope>NUCLEOTIDE SEQUENCE</scope>
</reference>
<organism evidence="1">
    <name type="scientific">Anguilla anguilla</name>
    <name type="common">European freshwater eel</name>
    <name type="synonym">Muraena anguilla</name>
    <dbReference type="NCBI Taxonomy" id="7936"/>
    <lineage>
        <taxon>Eukaryota</taxon>
        <taxon>Metazoa</taxon>
        <taxon>Chordata</taxon>
        <taxon>Craniata</taxon>
        <taxon>Vertebrata</taxon>
        <taxon>Euteleostomi</taxon>
        <taxon>Actinopterygii</taxon>
        <taxon>Neopterygii</taxon>
        <taxon>Teleostei</taxon>
        <taxon>Anguilliformes</taxon>
        <taxon>Anguillidae</taxon>
        <taxon>Anguilla</taxon>
    </lineage>
</organism>
<dbReference type="EMBL" id="GBXM01001725">
    <property type="protein sequence ID" value="JAI06853.1"/>
    <property type="molecule type" value="Transcribed_RNA"/>
</dbReference>
<proteinExistence type="predicted"/>
<name>A0A0E9XVV7_ANGAN</name>